<organism evidence="1 2">
    <name type="scientific">Trichogramma kaykai</name>
    <dbReference type="NCBI Taxonomy" id="54128"/>
    <lineage>
        <taxon>Eukaryota</taxon>
        <taxon>Metazoa</taxon>
        <taxon>Ecdysozoa</taxon>
        <taxon>Arthropoda</taxon>
        <taxon>Hexapoda</taxon>
        <taxon>Insecta</taxon>
        <taxon>Pterygota</taxon>
        <taxon>Neoptera</taxon>
        <taxon>Endopterygota</taxon>
        <taxon>Hymenoptera</taxon>
        <taxon>Apocrita</taxon>
        <taxon>Proctotrupomorpha</taxon>
        <taxon>Chalcidoidea</taxon>
        <taxon>Trichogrammatidae</taxon>
        <taxon>Trichogramma</taxon>
    </lineage>
</organism>
<reference evidence="1 2" key="1">
    <citation type="journal article" date="2024" name="bioRxiv">
        <title>A reference genome for Trichogramma kaykai: A tiny desert-dwelling parasitoid wasp with competing sex-ratio distorters.</title>
        <authorList>
            <person name="Culotta J."/>
            <person name="Lindsey A.R."/>
        </authorList>
    </citation>
    <scope>NUCLEOTIDE SEQUENCE [LARGE SCALE GENOMIC DNA]</scope>
    <source>
        <strain evidence="1 2">KSX58</strain>
    </source>
</reference>
<comment type="caution">
    <text evidence="1">The sequence shown here is derived from an EMBL/GenBank/DDBJ whole genome shotgun (WGS) entry which is preliminary data.</text>
</comment>
<keyword evidence="2" id="KW-1185">Reference proteome</keyword>
<accession>A0ABD2WAW3</accession>
<dbReference type="AlphaFoldDB" id="A0ABD2WAW3"/>
<gene>
    <name evidence="1" type="ORF">TKK_015356</name>
</gene>
<protein>
    <submittedName>
        <fullName evidence="1">Uncharacterized protein</fullName>
    </submittedName>
</protein>
<evidence type="ECO:0000313" key="1">
    <source>
        <dbReference type="EMBL" id="KAL3390013.1"/>
    </source>
</evidence>
<evidence type="ECO:0000313" key="2">
    <source>
        <dbReference type="Proteomes" id="UP001627154"/>
    </source>
</evidence>
<dbReference type="EMBL" id="JBJJXI010000122">
    <property type="protein sequence ID" value="KAL3390013.1"/>
    <property type="molecule type" value="Genomic_DNA"/>
</dbReference>
<name>A0ABD2WAW3_9HYME</name>
<dbReference type="Proteomes" id="UP001627154">
    <property type="component" value="Unassembled WGS sequence"/>
</dbReference>
<sequence length="94" mass="9852">MKEFSAGVTKIRRNAGGALLFGLSKKAKNMKGMVEAVASRVGKEVEVCAKTQGATLVVSDMDEATTKEELQSALACALGDPQDGDLVVRSIRPA</sequence>
<proteinExistence type="predicted"/>